<organism evidence="1 2">
    <name type="scientific">Suillus fuscotomentosus</name>
    <dbReference type="NCBI Taxonomy" id="1912939"/>
    <lineage>
        <taxon>Eukaryota</taxon>
        <taxon>Fungi</taxon>
        <taxon>Dikarya</taxon>
        <taxon>Basidiomycota</taxon>
        <taxon>Agaricomycotina</taxon>
        <taxon>Agaricomycetes</taxon>
        <taxon>Agaricomycetidae</taxon>
        <taxon>Boletales</taxon>
        <taxon>Suillineae</taxon>
        <taxon>Suillaceae</taxon>
        <taxon>Suillus</taxon>
    </lineage>
</organism>
<evidence type="ECO:0000313" key="2">
    <source>
        <dbReference type="Proteomes" id="UP001195769"/>
    </source>
</evidence>
<accession>A0AAD4EA53</accession>
<proteinExistence type="predicted"/>
<name>A0AAD4EA53_9AGAM</name>
<sequence>LIPTLIDPQLKYHAKTLGQALEMMHDVISACATLSCACNSTSILCLFFDSKY</sequence>
<dbReference type="EMBL" id="JABBWK010000017">
    <property type="protein sequence ID" value="KAG1902469.1"/>
    <property type="molecule type" value="Genomic_DNA"/>
</dbReference>
<dbReference type="GeneID" id="64669135"/>
<dbReference type="RefSeq" id="XP_041228044.1">
    <property type="nucleotide sequence ID" value="XM_041374837.1"/>
</dbReference>
<protein>
    <submittedName>
        <fullName evidence="1">Uncharacterized protein</fullName>
    </submittedName>
</protein>
<dbReference type="AlphaFoldDB" id="A0AAD4EA53"/>
<gene>
    <name evidence="1" type="ORF">F5891DRAFT_948949</name>
</gene>
<evidence type="ECO:0000313" key="1">
    <source>
        <dbReference type="EMBL" id="KAG1902469.1"/>
    </source>
</evidence>
<dbReference type="Proteomes" id="UP001195769">
    <property type="component" value="Unassembled WGS sequence"/>
</dbReference>
<feature type="non-terminal residue" evidence="1">
    <location>
        <position position="1"/>
    </location>
</feature>
<keyword evidence="2" id="KW-1185">Reference proteome</keyword>
<comment type="caution">
    <text evidence="1">The sequence shown here is derived from an EMBL/GenBank/DDBJ whole genome shotgun (WGS) entry which is preliminary data.</text>
</comment>
<reference evidence="1" key="1">
    <citation type="journal article" date="2020" name="New Phytol.">
        <title>Comparative genomics reveals dynamic genome evolution in host specialist ectomycorrhizal fungi.</title>
        <authorList>
            <person name="Lofgren L.A."/>
            <person name="Nguyen N.H."/>
            <person name="Vilgalys R."/>
            <person name="Ruytinx J."/>
            <person name="Liao H.L."/>
            <person name="Branco S."/>
            <person name="Kuo A."/>
            <person name="LaButti K."/>
            <person name="Lipzen A."/>
            <person name="Andreopoulos W."/>
            <person name="Pangilinan J."/>
            <person name="Riley R."/>
            <person name="Hundley H."/>
            <person name="Na H."/>
            <person name="Barry K."/>
            <person name="Grigoriev I.V."/>
            <person name="Stajich J.E."/>
            <person name="Kennedy P.G."/>
        </authorList>
    </citation>
    <scope>NUCLEOTIDE SEQUENCE</scope>
    <source>
        <strain evidence="1">FC203</strain>
    </source>
</reference>